<dbReference type="Gene3D" id="3.40.50.300">
    <property type="entry name" value="P-loop containing nucleotide triphosphate hydrolases"/>
    <property type="match status" value="1"/>
</dbReference>
<feature type="region of interest" description="Disordered" evidence="4">
    <location>
        <begin position="939"/>
        <end position="964"/>
    </location>
</feature>
<feature type="region of interest" description="Disordered" evidence="4">
    <location>
        <begin position="2141"/>
        <end position="2164"/>
    </location>
</feature>
<dbReference type="InterPro" id="IPR027417">
    <property type="entry name" value="P-loop_NTPase"/>
</dbReference>
<keyword evidence="6" id="KW-1185">Reference proteome</keyword>
<evidence type="ECO:0000256" key="2">
    <source>
        <dbReference type="ARBA" id="ARBA00023134"/>
    </source>
</evidence>
<feature type="compositionally biased region" description="Acidic residues" evidence="4">
    <location>
        <begin position="1101"/>
        <end position="1114"/>
    </location>
</feature>
<evidence type="ECO:0000256" key="4">
    <source>
        <dbReference type="SAM" id="MobiDB-lite"/>
    </source>
</evidence>
<dbReference type="SMART" id="SM00174">
    <property type="entry name" value="RHO"/>
    <property type="match status" value="1"/>
</dbReference>
<keyword evidence="1" id="KW-0547">Nucleotide-binding</keyword>
<feature type="compositionally biased region" description="Acidic residues" evidence="4">
    <location>
        <begin position="2303"/>
        <end position="2316"/>
    </location>
</feature>
<feature type="compositionally biased region" description="Basic and acidic residues" evidence="4">
    <location>
        <begin position="784"/>
        <end position="796"/>
    </location>
</feature>
<feature type="compositionally biased region" description="Basic residues" evidence="4">
    <location>
        <begin position="1"/>
        <end position="12"/>
    </location>
</feature>
<evidence type="ECO:0000313" key="5">
    <source>
        <dbReference type="Ensembl" id="ENSDCDP00010004975.1"/>
    </source>
</evidence>
<feature type="region of interest" description="Disordered" evidence="4">
    <location>
        <begin position="1376"/>
        <end position="1424"/>
    </location>
</feature>
<feature type="compositionally biased region" description="Polar residues" evidence="4">
    <location>
        <begin position="300"/>
        <end position="322"/>
    </location>
</feature>
<feature type="region of interest" description="Disordered" evidence="4">
    <location>
        <begin position="1975"/>
        <end position="2022"/>
    </location>
</feature>
<dbReference type="PRINTS" id="PR00449">
    <property type="entry name" value="RASTRNSFRMNG"/>
</dbReference>
<feature type="compositionally biased region" description="Basic and acidic residues" evidence="4">
    <location>
        <begin position="1165"/>
        <end position="1177"/>
    </location>
</feature>
<feature type="compositionally biased region" description="Basic and acidic residues" evidence="4">
    <location>
        <begin position="3550"/>
        <end position="3565"/>
    </location>
</feature>
<feature type="compositionally biased region" description="Polar residues" evidence="4">
    <location>
        <begin position="2353"/>
        <end position="2366"/>
    </location>
</feature>
<feature type="compositionally biased region" description="Acidic residues" evidence="4">
    <location>
        <begin position="1705"/>
        <end position="1718"/>
    </location>
</feature>
<reference evidence="5" key="3">
    <citation type="submission" date="2025-09" db="UniProtKB">
        <authorList>
            <consortium name="Ensembl"/>
        </authorList>
    </citation>
    <scope>IDENTIFICATION</scope>
</reference>
<evidence type="ECO:0000256" key="1">
    <source>
        <dbReference type="ARBA" id="ARBA00022741"/>
    </source>
</evidence>
<dbReference type="GO" id="GO:0005525">
    <property type="term" value="F:GTP binding"/>
    <property type="evidence" value="ECO:0007669"/>
    <property type="project" value="UniProtKB-KW"/>
</dbReference>
<feature type="compositionally biased region" description="Basic and acidic residues" evidence="4">
    <location>
        <begin position="323"/>
        <end position="352"/>
    </location>
</feature>
<feature type="compositionally biased region" description="Basic and acidic residues" evidence="4">
    <location>
        <begin position="20"/>
        <end position="30"/>
    </location>
</feature>
<feature type="compositionally biased region" description="Basic residues" evidence="4">
    <location>
        <begin position="3398"/>
        <end position="3412"/>
    </location>
</feature>
<protein>
    <submittedName>
        <fullName evidence="5">Uncharacterized protein</fullName>
    </submittedName>
</protein>
<feature type="compositionally biased region" description="Polar residues" evidence="4">
    <location>
        <begin position="1151"/>
        <end position="1164"/>
    </location>
</feature>
<proteinExistence type="predicted"/>
<dbReference type="CDD" id="cd00154">
    <property type="entry name" value="Rab"/>
    <property type="match status" value="1"/>
</dbReference>
<feature type="region of interest" description="Disordered" evidence="4">
    <location>
        <begin position="383"/>
        <end position="437"/>
    </location>
</feature>
<feature type="compositionally biased region" description="Basic and acidic residues" evidence="4">
    <location>
        <begin position="1769"/>
        <end position="1781"/>
    </location>
</feature>
<dbReference type="NCBIfam" id="TIGR00231">
    <property type="entry name" value="small_GTP"/>
    <property type="match status" value="1"/>
</dbReference>
<dbReference type="Ensembl" id="ENSDCDT00010005142.1">
    <property type="protein sequence ID" value="ENSDCDP00010004975.1"/>
    <property type="gene ID" value="ENSDCDG00010002187.1"/>
</dbReference>
<evidence type="ECO:0000256" key="3">
    <source>
        <dbReference type="ARBA" id="ARBA00023288"/>
    </source>
</evidence>
<dbReference type="SMART" id="SM00176">
    <property type="entry name" value="RAN"/>
    <property type="match status" value="1"/>
</dbReference>
<dbReference type="SMART" id="SM00173">
    <property type="entry name" value="RAS"/>
    <property type="match status" value="1"/>
</dbReference>
<feature type="region of interest" description="Disordered" evidence="4">
    <location>
        <begin position="3087"/>
        <end position="3141"/>
    </location>
</feature>
<evidence type="ECO:0000313" key="6">
    <source>
        <dbReference type="Proteomes" id="UP000694580"/>
    </source>
</evidence>
<reference evidence="5 6" key="1">
    <citation type="submission" date="2020-06" db="EMBL/GenBank/DDBJ databases">
        <authorList>
            <consortium name="Wellcome Sanger Institute Data Sharing"/>
        </authorList>
    </citation>
    <scope>NUCLEOTIDE SEQUENCE [LARGE SCALE GENOMIC DNA]</scope>
</reference>
<accession>A0AAY4AA83</accession>
<feature type="compositionally biased region" description="Polar residues" evidence="4">
    <location>
        <begin position="3173"/>
        <end position="3186"/>
    </location>
</feature>
<feature type="compositionally biased region" description="Basic residues" evidence="4">
    <location>
        <begin position="1984"/>
        <end position="2000"/>
    </location>
</feature>
<feature type="region of interest" description="Disordered" evidence="4">
    <location>
        <begin position="3335"/>
        <end position="3369"/>
    </location>
</feature>
<feature type="region of interest" description="Disordered" evidence="4">
    <location>
        <begin position="3172"/>
        <end position="3205"/>
    </location>
</feature>
<feature type="compositionally biased region" description="Polar residues" evidence="4">
    <location>
        <begin position="773"/>
        <end position="783"/>
    </location>
</feature>
<gene>
    <name evidence="5" type="primary">ARFGEF1</name>
</gene>
<feature type="compositionally biased region" description="Basic and acidic residues" evidence="4">
    <location>
        <begin position="406"/>
        <end position="437"/>
    </location>
</feature>
<feature type="compositionally biased region" description="Basic residues" evidence="4">
    <location>
        <begin position="2276"/>
        <end position="2293"/>
    </location>
</feature>
<name>A0AAY4AA83_9TELE</name>
<dbReference type="InterPro" id="IPR001806">
    <property type="entry name" value="Small_GTPase"/>
</dbReference>
<dbReference type="PROSITE" id="PS51420">
    <property type="entry name" value="RHO"/>
    <property type="match status" value="1"/>
</dbReference>
<feature type="compositionally biased region" description="Basic residues" evidence="4">
    <location>
        <begin position="3096"/>
        <end position="3113"/>
    </location>
</feature>
<feature type="region of interest" description="Disordered" evidence="4">
    <location>
        <begin position="286"/>
        <end position="362"/>
    </location>
</feature>
<dbReference type="PROSITE" id="PS51417">
    <property type="entry name" value="ARF"/>
    <property type="match status" value="1"/>
</dbReference>
<keyword evidence="2" id="KW-0342">GTP-binding</keyword>
<dbReference type="PROSITE" id="PS51421">
    <property type="entry name" value="RAS"/>
    <property type="match status" value="1"/>
</dbReference>
<organism evidence="5 6">
    <name type="scientific">Denticeps clupeoides</name>
    <name type="common">denticle herring</name>
    <dbReference type="NCBI Taxonomy" id="299321"/>
    <lineage>
        <taxon>Eukaryota</taxon>
        <taxon>Metazoa</taxon>
        <taxon>Chordata</taxon>
        <taxon>Craniata</taxon>
        <taxon>Vertebrata</taxon>
        <taxon>Euteleostomi</taxon>
        <taxon>Actinopterygii</taxon>
        <taxon>Neopterygii</taxon>
        <taxon>Teleostei</taxon>
        <taxon>Clupei</taxon>
        <taxon>Clupeiformes</taxon>
        <taxon>Denticipitoidei</taxon>
        <taxon>Denticipitidae</taxon>
        <taxon>Denticeps</taxon>
    </lineage>
</organism>
<dbReference type="SMART" id="SM00175">
    <property type="entry name" value="RAB"/>
    <property type="match status" value="1"/>
</dbReference>
<feature type="compositionally biased region" description="Basic and acidic residues" evidence="4">
    <location>
        <begin position="2367"/>
        <end position="2379"/>
    </location>
</feature>
<feature type="compositionally biased region" description="Acidic residues" evidence="4">
    <location>
        <begin position="3123"/>
        <end position="3136"/>
    </location>
</feature>
<feature type="region of interest" description="Disordered" evidence="4">
    <location>
        <begin position="1313"/>
        <end position="1350"/>
    </location>
</feature>
<dbReference type="InterPro" id="IPR005225">
    <property type="entry name" value="Small_GTP-bd"/>
</dbReference>
<feature type="compositionally biased region" description="Basic residues" evidence="4">
    <location>
        <begin position="2804"/>
        <end position="2820"/>
    </location>
</feature>
<feature type="region of interest" description="Disordered" evidence="4">
    <location>
        <begin position="1150"/>
        <end position="1183"/>
    </location>
</feature>
<feature type="region of interest" description="Disordered" evidence="4">
    <location>
        <begin position="3550"/>
        <end position="3616"/>
    </location>
</feature>
<feature type="region of interest" description="Disordered" evidence="4">
    <location>
        <begin position="1"/>
        <end position="39"/>
    </location>
</feature>
<feature type="region of interest" description="Disordered" evidence="4">
    <location>
        <begin position="2267"/>
        <end position="2321"/>
    </location>
</feature>
<feature type="compositionally biased region" description="Basic residues" evidence="4">
    <location>
        <begin position="1678"/>
        <end position="1695"/>
    </location>
</feature>
<dbReference type="SUPFAM" id="SSF52540">
    <property type="entry name" value="P-loop containing nucleoside triphosphate hydrolases"/>
    <property type="match status" value="1"/>
</dbReference>
<feature type="region of interest" description="Disordered" evidence="4">
    <location>
        <begin position="773"/>
        <end position="796"/>
    </location>
</feature>
<feature type="compositionally biased region" description="Basic and acidic residues" evidence="4">
    <location>
        <begin position="1376"/>
        <end position="1385"/>
    </location>
</feature>
<feature type="region of interest" description="Disordered" evidence="4">
    <location>
        <begin position="2578"/>
        <end position="2620"/>
    </location>
</feature>
<feature type="region of interest" description="Disordered" evidence="4">
    <location>
        <begin position="2352"/>
        <end position="2385"/>
    </location>
</feature>
<feature type="compositionally biased region" description="Basic residues" evidence="4">
    <location>
        <begin position="1074"/>
        <end position="1091"/>
    </location>
</feature>
<dbReference type="GeneTree" id="ENSGT00940000160379"/>
<feature type="compositionally biased region" description="Basic and acidic residues" evidence="4">
    <location>
        <begin position="3187"/>
        <end position="3199"/>
    </location>
</feature>
<reference evidence="5" key="2">
    <citation type="submission" date="2025-08" db="UniProtKB">
        <authorList>
            <consortium name="Ensembl"/>
        </authorList>
    </citation>
    <scope>IDENTIFICATION</scope>
</reference>
<keyword evidence="3" id="KW-0449">Lipoprotein</keyword>
<dbReference type="FunFam" id="3.40.50.300:FF:001129">
    <property type="entry name" value="ras-related protein Rab-44 isoform X2"/>
    <property type="match status" value="1"/>
</dbReference>
<feature type="region of interest" description="Disordered" evidence="4">
    <location>
        <begin position="2795"/>
        <end position="2842"/>
    </location>
</feature>
<feature type="region of interest" description="Disordered" evidence="4">
    <location>
        <begin position="1924"/>
        <end position="1949"/>
    </location>
</feature>
<feature type="compositionally biased region" description="Basic residues" evidence="4">
    <location>
        <begin position="1386"/>
        <end position="1402"/>
    </location>
</feature>
<feature type="compositionally biased region" description="Basic and acidic residues" evidence="4">
    <location>
        <begin position="2578"/>
        <end position="2587"/>
    </location>
</feature>
<dbReference type="Proteomes" id="UP000694580">
    <property type="component" value="Chromosome 2"/>
</dbReference>
<feature type="region of interest" description="Disordered" evidence="4">
    <location>
        <begin position="2744"/>
        <end position="2768"/>
    </location>
</feature>
<feature type="region of interest" description="Disordered" evidence="4">
    <location>
        <begin position="1066"/>
        <end position="1118"/>
    </location>
</feature>
<feature type="compositionally biased region" description="Basic residues" evidence="4">
    <location>
        <begin position="693"/>
        <end position="710"/>
    </location>
</feature>
<feature type="region of interest" description="Disordered" evidence="4">
    <location>
        <begin position="3395"/>
        <end position="3423"/>
    </location>
</feature>
<dbReference type="PROSITE" id="PS51419">
    <property type="entry name" value="RAB"/>
    <property type="match status" value="1"/>
</dbReference>
<feature type="region of interest" description="Disordered" evidence="4">
    <location>
        <begin position="682"/>
        <end position="724"/>
    </location>
</feature>
<sequence length="3813" mass="423993">MSGTKKKKRIGSTRRPQLGQHDETEQKESEETLPYEKISEGLSDVNLKVVEQTLNDQVQMESQQDLEIHAQTKDKTTIKKKRMGSTRRNHQEILSEKSTQGMQRIMEEGDTITTQYESLKGEIPHKSCRELQLSDGVCIESTYAQTKEMGISSELCDIQSEKGTTDIPHLQNDTPIRKSDLKEGACEDQENAEFVTSEHGHAQQLFLPEADKFNSEDVTEVEMISAANVSLDTTREHISSASIAWKCPQVTSSAFRGEQMCSVIQTEQTLIPHLEKENEVFCYQSQNPSLNSESQKHQDVQNSKITGTKLMSGTTQKYLRSQSYDEKSEDSHEEIQMKSEQSDKHPSQEKNCDSINEPSEEQHNQIFAENPHFEIESSTLLSPTAFDSDVPPEIKTAPGSFGSENKTFKESSENSSNKKHENKLPIETKPGPEESSKDMFITKQESTASAIQEQPISAGCKVNKHLICDSATPFTTADSSVETIIGDKPDPSQNPYINDAITKENEPQQNQIFEENLQFGVDSSTFPTAFLSDVASEMTTLHRNLGLDNEFFKAGNEKQLKTIRENVIAEVNASGPVVSSEDQLFTEQEVLTIAVHEHPISADLMGSDHVLSDSTSLFSATGNAIETITSAVGLESQDHIVKEHGNREMMISICDPNKTQDNDKHPKERHLMKNIDDVTLLNEQHDKETNSALKKKKIGSTRRSQGRGHRREAEVTNSDWDTEDTLVEHEEDATKNKMNVEVVVDTQTCESLEPLHKQDQSIVMDEEDLNSVQISKNDNQSGEDIQKETQDTDKNNKCFTDSVEANKLEQNQIFAENPHFGIENEFSKAHEENQSNIICENVHPTETSDQLFKDQENAVAAMLEEPMSADTSGSEHLLYANATPITTDNAADTIISTDKLSASQNCPSSQDHTDKEHGISGMMLSICDTNRTKDNDKHLEDEHEVEAVSTERTTELQATDEGASEHFVEPDVDVKKCEEIGSIAVFTNQVNISSAIPDVDVIMIEKYTEDENPNAKNSECHLMKHRPVYEVHSVSDVDDHVAHSGESDFSEMKNIDDDVTLLNEQRHKESNSALKKKKIGSTRRSLGRGHRREAEVTNSDQDTEDTLVEHEEDATENKMTVEVVVDSQTCESLEPLHKQDQSIVMDEEDLNSVQTSENDNQSGEDAQKETQDTDKNNKCFTDSADANKSEQNQIFADNPHFGVLSSYGIENEISKAHEENQSNMICENVHPTETADQLFKVQDVTFSAMLEEPMSAETSGSEYVLYDSATPITTDNAAETIISTDKLPASQNCPSSQDHTDKEHGISGMMLSICDPNRAQSNDKHLEDEHEVEAVSTERTTELQATDEGASEHFVEPDVDMKKDNIFDDLKILNEQPHKETDPGVKNKKIGSTRRSLGRGHRREADVTNSEGDTDDTLVEHGGDANENKMTAHEENQSNIICENVHPTETLDQLCKDQENAVAAMLEEPMSADTSGSEHLLYANATPITTDNSAETIISTDKLPASQNCPSSQDHTDKEHGISGMVLSICDPNRAQDNDENLEDKHEGEAVSIERTTELQATDAAASEHFVEPDVDVKKGEEIGSIAVFTNQVNISSAIPDVDVIMIEKYTEDENPNAKNSEWHLLEQNRLVYEVHSVSDVDDHAAHSGVSDFSEMKNIDDDFTLLNEQRHKESNSALKKKKIGSTRRSLGRGHRREAEVTNSDQDTEDTLVEHEEDATENKMTVEVVVDSQTCESLEPLHKQDQSIVMDEEDLHSVQISKNDNQSGEDAQKETQDTDKNNKCFTDSVEANKSEQNQIFAENPHFGIENEFSKAHEENQSNIICENVHPTETSDQLFKDQENAVAAMLEEPMSADTSGSEHLLYANATPITTDNAADTIISTDKLSASQNCPSSQDHTDKEHGISGMMLSICDTNRTKDNDKHLEDEHEVEAVSTERTTELQATDEGASEHFVEPDVDMKKDNIFDDLKILNEQPHKETDPGVKNKKIGSTRRSLGRGHRREADVTNSEGDTDDTLVEHGGDANENKMTAHEENQSNIICENVHPTETSDQLFKDQENAVAAMLEEPMSADTSGSEHLLYANATPITTDNAADTIISTDKLSASQNCPSSQDHTDKEHGISGMMLSICDTNRTKDNDKHLEDEHEVEAVSTERTTELQATDEGASEHFVEPDIDVKKCEENGSIAVFTNQVNISSAIPDVEVIMIEKYTEDENPNAKNSEWHLLKQNRLVYEVHSISDVDDHAAHSGVSDFSEMKNIDDDVTLLNEQRHKESNSALKKKKIGSTRRSLGRGHRREAEVTNSDQDTEDTLVEHEEDATENKMTVEVVVDSQTCESLEPLHKQDQSIVMDEEDLNSVQTSENDNQSGEDAQKETQDTDKNNKCFTDSADANKSEQNQIFADNPHFGVLSSYGIENEISKAHEENQSNMICENVHPTETADQLFKVQDVTFSAMLEEPMSADTSGSEYVLYDSATPITTDNAAETIISTDKLPASQNCPSSQDHTDKEHGISGMMLSICDPNRAQSNDKHLEDEHEVEAVSTERTTELQATDEGASEHFVERDVDEKKDNIFDGLKILNEQPHKETDPGVKKKKIGSTRRSLGRGHRREADVTNSEGDTDDTLVEHGGDANENKMTAHEENQSNIICENVHPTETSDQLFKDQENAVAAMLEEPMSADTSGSEHLLYANATPITTDNAADTIISTDKLSASQNCPSSQDHTDKEHGISGMMLSICDTNRTKDNDKHLEDEHEVEAVSTERTTELQATDEGASEHFVEPDVDMKKDNIFDDLKILNEQPHKETDPGVKNKKIGSTRRSLGRGHRREADVTNSEGDTDDTLVEHGGDANENKMTAHEENQSNIICENVHPTETSDQLFKDQENAVAAMLEEPMSADTSGSEHLLYANATPITTDNAADTIISTDKLSASQNCPSSQDHTDKEHGISGMMLSICDTNRTKDNDKHLEDEHEVEAVSTERTTELQATDEGASEHFVEPDIDVKKCEENGSIAVFTNQVNISSAIPDVEVIMIEKYTEDENPNAKNSEWHLLKQNRLVYEVHSISDVDDHAAHSGVSDFSEMKNIDDDVTLLNEQRHKESNSALKKKKIGSTRRSLGRGHRREAEVTNSDQDTEDTLVEHEEDATENKMTVEVVVDSQTCESLEPLHKQDQSIVMDEEDLNSVQTSENDNQSGEDAQKETQDTDKNNKCFTDSADANKSEQNQIFADNPHFGVLSSYGIENEISKAHEENQSNMICENVHPTETADQLFKVQDVTFSAMLEEPMSADTSGSEYVLYDSATPITTDNAAETIISTDKLPASQNCPSSQDHTDKEHGISGMMLSICDPNRAQDNDENLEDEHEVKAVSTKKRTDAGGSEHFAEAEVDVKKGEIFLNEQCHKETNTDFKKKKMGSSRRSLGRGHRGEAEKSQRNSAIKLVEYQHDAPVNKMAEEDTIERQVSKSLELLNKSQATASMFPKEPDLDLTANDQCSGNVSEKLHDMLKYPSNLPEQQIKTIKLCEEIGMLSESHSFTTIEKQIPLSGMRKIVCFRGGQIYTEKTSMDENEHAAEKRPENEAVSQNPCGPLTGKFSALEGAGNQPPTAEQGLPLTVPLGQHGEKKEAESQSGYLSLTEEPVQFNVVMVGNSSVGKTSFIRQFQSGHFCEDLSATIGIDTCTQTMVVDNKLVKLQIWDTAGQERYHSITKQVLHKAEGLILMYDITSDESFYAVRKWISCIEDGAPTGVVMMLLGNKNDLSQRKVLPTHGQQIAQEFNISFMECSAATGNNVRQSLEDLARLLIPNVKENKKQHVTLHQEPQPKKSGCC</sequence>
<dbReference type="InterPro" id="IPR050227">
    <property type="entry name" value="Rab"/>
</dbReference>
<feature type="compositionally biased region" description="Polar residues" evidence="4">
    <location>
        <begin position="1759"/>
        <end position="1768"/>
    </location>
</feature>
<feature type="region of interest" description="Disordered" evidence="4">
    <location>
        <begin position="2515"/>
        <end position="2555"/>
    </location>
</feature>
<feature type="compositionally biased region" description="Basic residues" evidence="4">
    <location>
        <begin position="2588"/>
        <end position="2604"/>
    </location>
</feature>
<dbReference type="Pfam" id="PF00071">
    <property type="entry name" value="Ras"/>
    <property type="match status" value="1"/>
</dbReference>
<dbReference type="GO" id="GO:0003924">
    <property type="term" value="F:GTPase activity"/>
    <property type="evidence" value="ECO:0007669"/>
    <property type="project" value="InterPro"/>
</dbReference>
<dbReference type="PANTHER" id="PTHR47977">
    <property type="entry name" value="RAS-RELATED PROTEIN RAB"/>
    <property type="match status" value="1"/>
</dbReference>
<feature type="region of interest" description="Disordered" evidence="4">
    <location>
        <begin position="1671"/>
        <end position="1719"/>
    </location>
</feature>
<feature type="region of interest" description="Disordered" evidence="4">
    <location>
        <begin position="1759"/>
        <end position="1783"/>
    </location>
</feature>